<dbReference type="AlphaFoldDB" id="A0AAX3W4K1"/>
<name>A0AAX3W4K1_MAMLE</name>
<dbReference type="GO" id="GO:0016117">
    <property type="term" value="P:carotenoid biosynthetic process"/>
    <property type="evidence" value="ECO:0007669"/>
    <property type="project" value="UniProtKB-KW"/>
</dbReference>
<evidence type="ECO:0000256" key="12">
    <source>
        <dbReference type="ARBA" id="ARBA00023667"/>
    </source>
</evidence>
<protein>
    <recommendedName>
        <fullName evidence="12">Glycosyl-4,4'-diaponeurosporenoate acyltransferase</fullName>
    </recommendedName>
</protein>
<evidence type="ECO:0000256" key="13">
    <source>
        <dbReference type="ARBA" id="ARBA00025324"/>
    </source>
</evidence>
<feature type="transmembrane region" description="Helical" evidence="14">
    <location>
        <begin position="6"/>
        <end position="26"/>
    </location>
</feature>
<dbReference type="GO" id="GO:0016746">
    <property type="term" value="F:acyltransferase activity"/>
    <property type="evidence" value="ECO:0007669"/>
    <property type="project" value="UniProtKB-KW"/>
</dbReference>
<evidence type="ECO:0000313" key="16">
    <source>
        <dbReference type="Proteomes" id="UP001223261"/>
    </source>
</evidence>
<evidence type="ECO:0000256" key="3">
    <source>
        <dbReference type="ARBA" id="ARBA00022679"/>
    </source>
</evidence>
<feature type="transmembrane region" description="Helical" evidence="14">
    <location>
        <begin position="121"/>
        <end position="140"/>
    </location>
</feature>
<sequence length="162" mass="19590">MKRLILSISVYWFVVQMIIATLGTLIDKRYFEKYHFLFKSWPIESEGRLWEKLFKVKSWKKLLPDGHKMNHAIKSKKTIEELESEQYINDFILETRRAEFIHLLSMLPASVFLKSSRKVKFINIVYAIVSNVPIIIVQRYNRPKLERFYYKMFVERKGKHNE</sequence>
<evidence type="ECO:0000256" key="6">
    <source>
        <dbReference type="ARBA" id="ARBA00022746"/>
    </source>
</evidence>
<evidence type="ECO:0000256" key="9">
    <source>
        <dbReference type="ARBA" id="ARBA00023315"/>
    </source>
</evidence>
<evidence type="ECO:0000256" key="14">
    <source>
        <dbReference type="SAM" id="Phobius"/>
    </source>
</evidence>
<keyword evidence="8 14" id="KW-0472">Membrane</keyword>
<comment type="subcellular location">
    <subcellularLocation>
        <location evidence="1">Cell membrane</location>
        <topology evidence="1">Single-pass membrane protein</topology>
    </subcellularLocation>
</comment>
<dbReference type="GO" id="GO:0005886">
    <property type="term" value="C:plasma membrane"/>
    <property type="evidence" value="ECO:0007669"/>
    <property type="project" value="UniProtKB-SubCell"/>
</dbReference>
<keyword evidence="9 15" id="KW-0012">Acyltransferase</keyword>
<evidence type="ECO:0000256" key="7">
    <source>
        <dbReference type="ARBA" id="ARBA00022989"/>
    </source>
</evidence>
<comment type="pathway">
    <text evidence="10">Carotenoid biosynthesis; staphyloxanthin biosynthesis; staphyloxanthin from farnesyl diphosphate: step 5/5.</text>
</comment>
<evidence type="ECO:0000256" key="10">
    <source>
        <dbReference type="ARBA" id="ARBA00023588"/>
    </source>
</evidence>
<evidence type="ECO:0000313" key="15">
    <source>
        <dbReference type="EMBL" id="WHI59917.1"/>
    </source>
</evidence>
<dbReference type="Pfam" id="PF18927">
    <property type="entry name" value="CrtO"/>
    <property type="match status" value="1"/>
</dbReference>
<comment type="function">
    <text evidence="13">Catalyzes the acylation of glycosyl-4,4'-diaponeurosporenoate, i.e. the esterification of glucose at the C6'' position with the carboxyl group of the C(15) fatty acid 12-methyltetradecanoic acid, to yield staphyloxanthin. This is the last step in the biosynthesis of this orange pigment, present in most staphylococci strains.</text>
</comment>
<evidence type="ECO:0000256" key="1">
    <source>
        <dbReference type="ARBA" id="ARBA00004162"/>
    </source>
</evidence>
<keyword evidence="2" id="KW-1003">Cell membrane</keyword>
<keyword evidence="4 14" id="KW-0812">Transmembrane</keyword>
<keyword evidence="5" id="KW-0732">Signal</keyword>
<keyword evidence="6" id="KW-0125">Carotenoid biosynthesis</keyword>
<dbReference type="EMBL" id="CP118848">
    <property type="protein sequence ID" value="WHI59917.1"/>
    <property type="molecule type" value="Genomic_DNA"/>
</dbReference>
<gene>
    <name evidence="15" type="ORF">PYH69_14660</name>
</gene>
<evidence type="ECO:0000256" key="11">
    <source>
        <dbReference type="ARBA" id="ARBA00023603"/>
    </source>
</evidence>
<comment type="similarity">
    <text evidence="11">Belongs to the acyltransferase CrtO family.</text>
</comment>
<dbReference type="InterPro" id="IPR044021">
    <property type="entry name" value="CrtO"/>
</dbReference>
<evidence type="ECO:0000256" key="2">
    <source>
        <dbReference type="ARBA" id="ARBA00022475"/>
    </source>
</evidence>
<evidence type="ECO:0000256" key="4">
    <source>
        <dbReference type="ARBA" id="ARBA00022692"/>
    </source>
</evidence>
<dbReference type="RefSeq" id="WP_282862160.1">
    <property type="nucleotide sequence ID" value="NZ_CP118848.1"/>
</dbReference>
<organism evidence="15 16">
    <name type="scientific">Mammaliicoccus lentus</name>
    <name type="common">Staphylococcus lentus</name>
    <dbReference type="NCBI Taxonomy" id="42858"/>
    <lineage>
        <taxon>Bacteria</taxon>
        <taxon>Bacillati</taxon>
        <taxon>Bacillota</taxon>
        <taxon>Bacilli</taxon>
        <taxon>Bacillales</taxon>
        <taxon>Staphylococcaceae</taxon>
        <taxon>Mammaliicoccus</taxon>
    </lineage>
</organism>
<accession>A0AAX3W4K1</accession>
<keyword evidence="7 14" id="KW-1133">Transmembrane helix</keyword>
<reference evidence="15" key="1">
    <citation type="journal article" date="2023" name="Antibiotics">
        <title>Prevalence and Molecular Characterization of Methicillin-Resistant Staphylococci (MRS) and Mammaliicocci (MRM) in Dromedary Camels from Algeria: First Detection of SCCmec-mecC Hybrid in Methicillin-Resistant Mammaliicoccus lentus.</title>
        <authorList>
            <person name="Belhout C."/>
            <person name="Boyen F."/>
            <person name="Vereecke N."/>
            <person name="Theuns S."/>
            <person name="Taibi N."/>
            <person name="Stegger M."/>
            <person name="de la Fe-Rodriguez P.Y."/>
            <person name="Bouayad L."/>
            <person name="Elgroud R."/>
            <person name="Butaye P."/>
        </authorList>
    </citation>
    <scope>NUCLEOTIDE SEQUENCE</scope>
    <source>
        <strain evidence="15">7048</strain>
    </source>
</reference>
<keyword evidence="3" id="KW-0808">Transferase</keyword>
<evidence type="ECO:0000256" key="5">
    <source>
        <dbReference type="ARBA" id="ARBA00022729"/>
    </source>
</evidence>
<proteinExistence type="inferred from homology"/>
<dbReference type="Proteomes" id="UP001223261">
    <property type="component" value="Chromosome"/>
</dbReference>
<evidence type="ECO:0000256" key="8">
    <source>
        <dbReference type="ARBA" id="ARBA00023136"/>
    </source>
</evidence>